<name>A0A8I6AET2_RAT</name>
<evidence type="ECO:0000313" key="11">
    <source>
        <dbReference type="Proteomes" id="UP000002494"/>
    </source>
</evidence>
<dbReference type="GO" id="GO:0033617">
    <property type="term" value="P:mitochondrial respiratory chain complex IV assembly"/>
    <property type="evidence" value="ECO:0007669"/>
    <property type="project" value="InterPro"/>
</dbReference>
<evidence type="ECO:0000256" key="5">
    <source>
        <dbReference type="ARBA" id="ARBA00022792"/>
    </source>
</evidence>
<keyword evidence="7" id="KW-0496">Mitochondrion</keyword>
<keyword evidence="8" id="KW-0472">Membrane</keyword>
<keyword evidence="11" id="KW-1185">Reference proteome</keyword>
<evidence type="ECO:0000256" key="7">
    <source>
        <dbReference type="ARBA" id="ARBA00023128"/>
    </source>
</evidence>
<dbReference type="Proteomes" id="UP000002494">
    <property type="component" value="Chromosome 5"/>
</dbReference>
<evidence type="ECO:0000256" key="4">
    <source>
        <dbReference type="ARBA" id="ARBA00022692"/>
    </source>
</evidence>
<evidence type="ECO:0000256" key="2">
    <source>
        <dbReference type="ARBA" id="ARBA00009575"/>
    </source>
</evidence>
<dbReference type="GO" id="GO:0005743">
    <property type="term" value="C:mitochondrial inner membrane"/>
    <property type="evidence" value="ECO:0007669"/>
    <property type="project" value="UniProtKB-SubCell"/>
</dbReference>
<dbReference type="InterPro" id="IPR022533">
    <property type="entry name" value="Cox20"/>
</dbReference>
<dbReference type="AlphaFoldDB" id="A0A8I6AET2"/>
<feature type="region of interest" description="Disordered" evidence="9">
    <location>
        <begin position="134"/>
        <end position="175"/>
    </location>
</feature>
<evidence type="ECO:0000256" key="3">
    <source>
        <dbReference type="ARBA" id="ARBA00017689"/>
    </source>
</evidence>
<reference evidence="10" key="2">
    <citation type="submission" date="2025-08" db="UniProtKB">
        <authorList>
            <consortium name="Ensembl"/>
        </authorList>
    </citation>
    <scope>IDENTIFICATION</scope>
    <source>
        <strain evidence="10">Brown Norway</strain>
    </source>
</reference>
<proteinExistence type="inferred from homology"/>
<evidence type="ECO:0000256" key="6">
    <source>
        <dbReference type="ARBA" id="ARBA00022989"/>
    </source>
</evidence>
<reference evidence="10" key="3">
    <citation type="submission" date="2025-09" db="UniProtKB">
        <authorList>
            <consortium name="Ensembl"/>
        </authorList>
    </citation>
    <scope>IDENTIFICATION</scope>
    <source>
        <strain evidence="10">Brown Norway</strain>
    </source>
</reference>
<accession>A0A8I6AET2</accession>
<dbReference type="PANTHER" id="PTHR31586:SF1">
    <property type="entry name" value="CYTOCHROME C OXIDASE ASSEMBLY PROTEIN COX20, MITOCHONDRIAL"/>
    <property type="match status" value="1"/>
</dbReference>
<feature type="compositionally biased region" description="Polar residues" evidence="9">
    <location>
        <begin position="150"/>
        <end position="175"/>
    </location>
</feature>
<evidence type="ECO:0000313" key="12">
    <source>
        <dbReference type="RGD" id="150343591"/>
    </source>
</evidence>
<comment type="subcellular location">
    <subcellularLocation>
        <location evidence="1">Mitochondrion inner membrane</location>
    </subcellularLocation>
</comment>
<dbReference type="GeneTree" id="ENSGT00940000170478"/>
<dbReference type="PANTHER" id="PTHR31586">
    <property type="entry name" value="CYTOCHROME C OXIDASE PROTEIN 20"/>
    <property type="match status" value="1"/>
</dbReference>
<comment type="similarity">
    <text evidence="2">Belongs to the COX20 family.</text>
</comment>
<protein>
    <recommendedName>
        <fullName evidence="3">Cytochrome c oxidase assembly protein COX20, mitochondrial</fullName>
    </recommendedName>
</protein>
<evidence type="ECO:0000256" key="8">
    <source>
        <dbReference type="ARBA" id="ARBA00023136"/>
    </source>
</evidence>
<dbReference type="RGD" id="150343591">
    <property type="gene designation" value="ENSRNOG00000070717"/>
</dbReference>
<organism evidence="10 11">
    <name type="scientific">Rattus norvegicus</name>
    <name type="common">Rat</name>
    <dbReference type="NCBI Taxonomy" id="10116"/>
    <lineage>
        <taxon>Eukaryota</taxon>
        <taxon>Metazoa</taxon>
        <taxon>Chordata</taxon>
        <taxon>Craniata</taxon>
        <taxon>Vertebrata</taxon>
        <taxon>Euteleostomi</taxon>
        <taxon>Mammalia</taxon>
        <taxon>Eutheria</taxon>
        <taxon>Euarchontoglires</taxon>
        <taxon>Glires</taxon>
        <taxon>Rodentia</taxon>
        <taxon>Myomorpha</taxon>
        <taxon>Muroidea</taxon>
        <taxon>Muridae</taxon>
        <taxon>Murinae</taxon>
        <taxon>Rattus</taxon>
    </lineage>
</organism>
<dbReference type="Ensembl" id="ENSRNOT00000115794.2">
    <property type="protein sequence ID" value="ENSRNOP00000090993.2"/>
    <property type="gene ID" value="ENSRNOG00000070717.2"/>
</dbReference>
<sequence length="186" mass="20656">MAAAPEALQAREKALQTPRCFRCWEHLCARDSIPYGSLGSLVTVTGLGWFLLTISMRRTCDVEEGGFLMVTLGCRFHCRYHFAKQRTQERIAREGTRQGFYRKAPTLILKERRKGLNSSRAILNPNRTAPCESTIHFKPGGGGGWRDGSVTKSTDCSSRGPEFNSQQPHGGSQPSVMGSDALFWCV</sequence>
<gene>
    <name evidence="12" type="primary">ENSRNOG00000070717</name>
</gene>
<keyword evidence="4" id="KW-0812">Transmembrane</keyword>
<dbReference type="AGR" id="RGD:150343591"/>
<evidence type="ECO:0000313" key="10">
    <source>
        <dbReference type="Ensembl" id="ENSRNOP00000090993.2"/>
    </source>
</evidence>
<evidence type="ECO:0000256" key="9">
    <source>
        <dbReference type="SAM" id="MobiDB-lite"/>
    </source>
</evidence>
<keyword evidence="5" id="KW-0999">Mitochondrion inner membrane</keyword>
<keyword evidence="6" id="KW-1133">Transmembrane helix</keyword>
<reference evidence="10" key="1">
    <citation type="submission" date="2024-01" db="EMBL/GenBank/DDBJ databases">
        <title>GRCr8: a new rat reference genome assembly contstructed from accurate long reads and long range scaffolding.</title>
        <authorList>
            <person name="Doris P.A."/>
            <person name="Kalbfleisch T."/>
            <person name="Li K."/>
            <person name="Howe K."/>
            <person name="Wood J."/>
        </authorList>
    </citation>
    <scope>NUCLEOTIDE SEQUENCE [LARGE SCALE GENOMIC DNA]</scope>
    <source>
        <strain evidence="10">Brown Norway</strain>
    </source>
</reference>
<evidence type="ECO:0000256" key="1">
    <source>
        <dbReference type="ARBA" id="ARBA00004273"/>
    </source>
</evidence>